<dbReference type="RefSeq" id="WP_069119857.1">
    <property type="nucleotide sequence ID" value="NZ_CBCPHX010000001.1"/>
</dbReference>
<reference evidence="8" key="2">
    <citation type="submission" date="2018-04" db="EMBL/GenBank/DDBJ databases">
        <authorList>
            <person name="Illikoud N."/>
        </authorList>
    </citation>
    <scope>NUCLEOTIDE SEQUENCE [LARGE SCALE GENOMIC DNA]</scope>
</reference>
<evidence type="ECO:0000256" key="1">
    <source>
        <dbReference type="ARBA" id="ARBA00022679"/>
    </source>
</evidence>
<proteinExistence type="inferred from homology"/>
<dbReference type="Proteomes" id="UP000243591">
    <property type="component" value="Chromosome"/>
</dbReference>
<accession>A0A1D2KWN8</accession>
<dbReference type="SUPFAM" id="SSF55729">
    <property type="entry name" value="Acyl-CoA N-acyltransferases (Nat)"/>
    <property type="match status" value="1"/>
</dbReference>
<dbReference type="InterPro" id="IPR016181">
    <property type="entry name" value="Acyl_CoA_acyltransferase"/>
</dbReference>
<keyword evidence="2" id="KW-0012">Acyltransferase</keyword>
<keyword evidence="1 5" id="KW-0808">Transferase</keyword>
<dbReference type="InterPro" id="IPR051531">
    <property type="entry name" value="N-acetyltransferase"/>
</dbReference>
<dbReference type="Pfam" id="PF13302">
    <property type="entry name" value="Acetyltransf_3"/>
    <property type="match status" value="1"/>
</dbReference>
<organism evidence="5 7">
    <name type="scientific">Brochothrix thermosphacta</name>
    <name type="common">Microbacterium thermosphactum</name>
    <dbReference type="NCBI Taxonomy" id="2756"/>
    <lineage>
        <taxon>Bacteria</taxon>
        <taxon>Bacillati</taxon>
        <taxon>Bacillota</taxon>
        <taxon>Bacilli</taxon>
        <taxon>Bacillales</taxon>
        <taxon>Listeriaceae</taxon>
        <taxon>Brochothrix</taxon>
    </lineage>
</organism>
<dbReference type="EMBL" id="OUNC01000006">
    <property type="protein sequence ID" value="SPP27426.1"/>
    <property type="molecule type" value="Genomic_DNA"/>
</dbReference>
<dbReference type="EMBL" id="CP023483">
    <property type="protein sequence ID" value="ATF26858.1"/>
    <property type="molecule type" value="Genomic_DNA"/>
</dbReference>
<evidence type="ECO:0000313" key="5">
    <source>
        <dbReference type="EMBL" id="ATF26858.1"/>
    </source>
</evidence>
<evidence type="ECO:0000256" key="3">
    <source>
        <dbReference type="ARBA" id="ARBA00038502"/>
    </source>
</evidence>
<protein>
    <submittedName>
        <fullName evidence="5 6">N-acetyltransferase</fullName>
    </submittedName>
</protein>
<dbReference type="OrthoDB" id="9785602at2"/>
<dbReference type="KEGG" id="bths:CNY62_11110"/>
<evidence type="ECO:0000259" key="4">
    <source>
        <dbReference type="PROSITE" id="PS51186"/>
    </source>
</evidence>
<dbReference type="PANTHER" id="PTHR43792">
    <property type="entry name" value="GNAT FAMILY, PUTATIVE (AFU_ORTHOLOGUE AFUA_3G00765)-RELATED-RELATED"/>
    <property type="match status" value="1"/>
</dbReference>
<gene>
    <name evidence="6" type="primary">ynaD</name>
    <name evidence="6" type="ORF">BTBSAS_140058</name>
    <name evidence="5" type="ORF">CNY62_11110</name>
</gene>
<name>A0A1D2KWN8_BROTH</name>
<evidence type="ECO:0000256" key="2">
    <source>
        <dbReference type="ARBA" id="ARBA00023315"/>
    </source>
</evidence>
<evidence type="ECO:0000313" key="7">
    <source>
        <dbReference type="Proteomes" id="UP000243591"/>
    </source>
</evidence>
<sequence>MTAERTQTQLLLAQNTVIPGERIILRPITFDDAADLYEYGQDPETTEFVFETHATIEESILGIGTYFMSDPIGKFAIELRSENKMIGTFDLRVNENDSKAEIGYVLNKAYQGNGYMTEAGALILDLAFNTLRLNKVFSLHDVKNPQSGAVMKRLNMTYEGTLRQDKFFKGKFCDYSYYSILKTEYH</sequence>
<dbReference type="Gene3D" id="3.40.630.30">
    <property type="match status" value="1"/>
</dbReference>
<dbReference type="GO" id="GO:0005737">
    <property type="term" value="C:cytoplasm"/>
    <property type="evidence" value="ECO:0007669"/>
    <property type="project" value="TreeGrafter"/>
</dbReference>
<evidence type="ECO:0000313" key="6">
    <source>
        <dbReference type="EMBL" id="SPP27426.1"/>
    </source>
</evidence>
<reference evidence="6" key="3">
    <citation type="submission" date="2018-04" db="EMBL/GenBank/DDBJ databases">
        <authorList>
            <person name="Go L.Y."/>
            <person name="Mitchell J.A."/>
        </authorList>
    </citation>
    <scope>NUCLEOTIDE SEQUENCE</scope>
    <source>
        <strain evidence="6">BSAS1 3</strain>
    </source>
</reference>
<dbReference type="Proteomes" id="UP000270190">
    <property type="component" value="Unassembled WGS sequence"/>
</dbReference>
<keyword evidence="7" id="KW-1185">Reference proteome</keyword>
<dbReference type="GO" id="GO:0008999">
    <property type="term" value="F:protein-N-terminal-alanine acetyltransferase activity"/>
    <property type="evidence" value="ECO:0007669"/>
    <property type="project" value="TreeGrafter"/>
</dbReference>
<comment type="similarity">
    <text evidence="3">Belongs to the acetyltransferase family. RimJ subfamily.</text>
</comment>
<feature type="domain" description="N-acetyltransferase" evidence="4">
    <location>
        <begin position="23"/>
        <end position="174"/>
    </location>
</feature>
<dbReference type="PROSITE" id="PS51186">
    <property type="entry name" value="GNAT"/>
    <property type="match status" value="1"/>
</dbReference>
<evidence type="ECO:0000313" key="8">
    <source>
        <dbReference type="Proteomes" id="UP000270190"/>
    </source>
</evidence>
<dbReference type="PANTHER" id="PTHR43792:SF8">
    <property type="entry name" value="[RIBOSOMAL PROTEIN US5]-ALANINE N-ACETYLTRANSFERASE"/>
    <property type="match status" value="1"/>
</dbReference>
<dbReference type="STRING" id="2756.BFR44_04950"/>
<reference evidence="5 7" key="1">
    <citation type="submission" date="2017-09" db="EMBL/GenBank/DDBJ databases">
        <title>Complete Genome Sequences of Two Strains of the Meat Spoilage Bacterium Brochothrix thermosphacta Isolated from Ground Chicken.</title>
        <authorList>
            <person name="Paoli G.C."/>
            <person name="Wijey C."/>
            <person name="Chen C.-Y."/>
            <person name="Nguyen L."/>
            <person name="Yan X."/>
            <person name="Irwin P.L."/>
        </authorList>
    </citation>
    <scope>NUCLEOTIDE SEQUENCE [LARGE SCALE GENOMIC DNA]</scope>
    <source>
        <strain evidence="5 7">BI</strain>
    </source>
</reference>
<dbReference type="AlphaFoldDB" id="A0A1D2KWN8"/>
<dbReference type="InterPro" id="IPR000182">
    <property type="entry name" value="GNAT_dom"/>
</dbReference>